<dbReference type="AlphaFoldDB" id="K0S3G4"/>
<evidence type="ECO:0000313" key="2">
    <source>
        <dbReference type="Proteomes" id="UP000266841"/>
    </source>
</evidence>
<keyword evidence="2" id="KW-1185">Reference proteome</keyword>
<sequence>MRIPLEGTKADADTGLLSPKKMKCNHAPPKTMNLNSEAKQAYGYFIEFIVTFDPKCPPEQLSTTAVKKVDTGHFNVTETIGQGALGLGMLHFLNNVDRIIDGESISRDNVGGRWSKGSGKGGNVGAVGDIALDKEGLKMHNSFIQFMINLQKHDSYDDVNQQIFDRWMEKKAHTRLERANKRRRKTSKCTEETEAPEFDCILGG</sequence>
<organism evidence="1 2">
    <name type="scientific">Thalassiosira oceanica</name>
    <name type="common">Marine diatom</name>
    <dbReference type="NCBI Taxonomy" id="159749"/>
    <lineage>
        <taxon>Eukaryota</taxon>
        <taxon>Sar</taxon>
        <taxon>Stramenopiles</taxon>
        <taxon>Ochrophyta</taxon>
        <taxon>Bacillariophyta</taxon>
        <taxon>Coscinodiscophyceae</taxon>
        <taxon>Thalassiosirophycidae</taxon>
        <taxon>Thalassiosirales</taxon>
        <taxon>Thalassiosiraceae</taxon>
        <taxon>Thalassiosira</taxon>
    </lineage>
</organism>
<accession>K0S3G4</accession>
<proteinExistence type="predicted"/>
<name>K0S3G4_THAOC</name>
<reference evidence="1 2" key="1">
    <citation type="journal article" date="2012" name="Genome Biol.">
        <title>Genome and low-iron response of an oceanic diatom adapted to chronic iron limitation.</title>
        <authorList>
            <person name="Lommer M."/>
            <person name="Specht M."/>
            <person name="Roy A.S."/>
            <person name="Kraemer L."/>
            <person name="Andreson R."/>
            <person name="Gutowska M.A."/>
            <person name="Wolf J."/>
            <person name="Bergner S.V."/>
            <person name="Schilhabel M.B."/>
            <person name="Klostermeier U.C."/>
            <person name="Beiko R.G."/>
            <person name="Rosenstiel P."/>
            <person name="Hippler M."/>
            <person name="Laroche J."/>
        </authorList>
    </citation>
    <scope>NUCLEOTIDE SEQUENCE [LARGE SCALE GENOMIC DNA]</scope>
    <source>
        <strain evidence="1 2">CCMP1005</strain>
    </source>
</reference>
<comment type="caution">
    <text evidence="1">The sequence shown here is derived from an EMBL/GenBank/DDBJ whole genome shotgun (WGS) entry which is preliminary data.</text>
</comment>
<gene>
    <name evidence="1" type="ORF">THAOC_24738</name>
</gene>
<dbReference type="EMBL" id="AGNL01033837">
    <property type="protein sequence ID" value="EJK55526.1"/>
    <property type="molecule type" value="Genomic_DNA"/>
</dbReference>
<protein>
    <submittedName>
        <fullName evidence="1">Uncharacterized protein</fullName>
    </submittedName>
</protein>
<evidence type="ECO:0000313" key="1">
    <source>
        <dbReference type="EMBL" id="EJK55526.1"/>
    </source>
</evidence>
<dbReference type="Proteomes" id="UP000266841">
    <property type="component" value="Unassembled WGS sequence"/>
</dbReference>